<dbReference type="AlphaFoldDB" id="A0AAV4S5H3"/>
<comment type="caution">
    <text evidence="2">The sequence shown here is derived from an EMBL/GenBank/DDBJ whole genome shotgun (WGS) entry which is preliminary data.</text>
</comment>
<evidence type="ECO:0000256" key="1">
    <source>
        <dbReference type="SAM" id="MobiDB-lite"/>
    </source>
</evidence>
<name>A0AAV4S5H3_CAEEX</name>
<dbReference type="EMBL" id="BPLR01008935">
    <property type="protein sequence ID" value="GIY28326.1"/>
    <property type="molecule type" value="Genomic_DNA"/>
</dbReference>
<dbReference type="Proteomes" id="UP001054945">
    <property type="component" value="Unassembled WGS sequence"/>
</dbReference>
<evidence type="ECO:0000313" key="2">
    <source>
        <dbReference type="EMBL" id="GIY28326.1"/>
    </source>
</evidence>
<organism evidence="2 3">
    <name type="scientific">Caerostris extrusa</name>
    <name type="common">Bark spider</name>
    <name type="synonym">Caerostris bankana</name>
    <dbReference type="NCBI Taxonomy" id="172846"/>
    <lineage>
        <taxon>Eukaryota</taxon>
        <taxon>Metazoa</taxon>
        <taxon>Ecdysozoa</taxon>
        <taxon>Arthropoda</taxon>
        <taxon>Chelicerata</taxon>
        <taxon>Arachnida</taxon>
        <taxon>Araneae</taxon>
        <taxon>Araneomorphae</taxon>
        <taxon>Entelegynae</taxon>
        <taxon>Araneoidea</taxon>
        <taxon>Araneidae</taxon>
        <taxon>Caerostris</taxon>
    </lineage>
</organism>
<sequence length="119" mass="13579">MKPVLLADGHETQKKSKTYPPETQSSESRLKLYSRPFQIFIVGIFFLASIANLEKESQDNLEDGRIFSKMVPKDNLKEGCIFSKMISKDNLEDGRIFFKNGSQGPIRGDYTLYPLLQTL</sequence>
<reference evidence="2 3" key="1">
    <citation type="submission" date="2021-06" db="EMBL/GenBank/DDBJ databases">
        <title>Caerostris extrusa draft genome.</title>
        <authorList>
            <person name="Kono N."/>
            <person name="Arakawa K."/>
        </authorList>
    </citation>
    <scope>NUCLEOTIDE SEQUENCE [LARGE SCALE GENOMIC DNA]</scope>
</reference>
<proteinExistence type="predicted"/>
<evidence type="ECO:0000313" key="3">
    <source>
        <dbReference type="Proteomes" id="UP001054945"/>
    </source>
</evidence>
<gene>
    <name evidence="2" type="ORF">CEXT_788201</name>
</gene>
<feature type="region of interest" description="Disordered" evidence="1">
    <location>
        <begin position="1"/>
        <end position="27"/>
    </location>
</feature>
<protein>
    <submittedName>
        <fullName evidence="2">Uncharacterized protein</fullName>
    </submittedName>
</protein>
<keyword evidence="3" id="KW-1185">Reference proteome</keyword>
<accession>A0AAV4S5H3</accession>